<feature type="transmembrane region" description="Helical" evidence="6">
    <location>
        <begin position="452"/>
        <end position="472"/>
    </location>
</feature>
<dbReference type="PANTHER" id="PTHR43341:SF35">
    <property type="entry name" value="ACID TRANSPORTER, PUTATIVE-RELATED"/>
    <property type="match status" value="1"/>
</dbReference>
<feature type="domain" description="Amino acid permease/ SLC12A" evidence="7">
    <location>
        <begin position="329"/>
        <end position="848"/>
    </location>
</feature>
<dbReference type="InterPro" id="IPR004841">
    <property type="entry name" value="AA-permease/SLC12A_dom"/>
</dbReference>
<evidence type="ECO:0000313" key="9">
    <source>
        <dbReference type="Proteomes" id="UP001221413"/>
    </source>
</evidence>
<feature type="compositionally biased region" description="Polar residues" evidence="5">
    <location>
        <begin position="230"/>
        <end position="249"/>
    </location>
</feature>
<dbReference type="PANTHER" id="PTHR43341">
    <property type="entry name" value="AMINO ACID PERMEASE"/>
    <property type="match status" value="1"/>
</dbReference>
<feature type="transmembrane region" description="Helical" evidence="6">
    <location>
        <begin position="788"/>
        <end position="806"/>
    </location>
</feature>
<feature type="transmembrane region" description="Helical" evidence="6">
    <location>
        <begin position="330"/>
        <end position="348"/>
    </location>
</feature>
<feature type="transmembrane region" description="Helical" evidence="6">
    <location>
        <begin position="719"/>
        <end position="744"/>
    </location>
</feature>
<keyword evidence="3 6" id="KW-1133">Transmembrane helix</keyword>
<dbReference type="AlphaFoldDB" id="A0AAD6J4Q4"/>
<feature type="compositionally biased region" description="Polar residues" evidence="5">
    <location>
        <begin position="62"/>
        <end position="99"/>
    </location>
</feature>
<feature type="transmembrane region" description="Helical" evidence="6">
    <location>
        <begin position="821"/>
        <end position="839"/>
    </location>
</feature>
<feature type="transmembrane region" description="Helical" evidence="6">
    <location>
        <begin position="484"/>
        <end position="503"/>
    </location>
</feature>
<dbReference type="GO" id="GO:0016020">
    <property type="term" value="C:membrane"/>
    <property type="evidence" value="ECO:0007669"/>
    <property type="project" value="UniProtKB-SubCell"/>
</dbReference>
<name>A0AAD6J4Q4_DREDA</name>
<evidence type="ECO:0000313" key="8">
    <source>
        <dbReference type="EMBL" id="KAJ6263539.1"/>
    </source>
</evidence>
<feature type="transmembrane region" description="Helical" evidence="6">
    <location>
        <begin position="405"/>
        <end position="432"/>
    </location>
</feature>
<keyword evidence="9" id="KW-1185">Reference proteome</keyword>
<reference evidence="8" key="1">
    <citation type="submission" date="2023-01" db="EMBL/GenBank/DDBJ databases">
        <title>The chitinases involved in constricting ring structure development in the nematode-trapping fungus Drechslerella dactyloides.</title>
        <authorList>
            <person name="Wang R."/>
            <person name="Zhang L."/>
            <person name="Tang P."/>
            <person name="Li S."/>
            <person name="Liang L."/>
        </authorList>
    </citation>
    <scope>NUCLEOTIDE SEQUENCE</scope>
    <source>
        <strain evidence="8">YMF1.00031</strain>
    </source>
</reference>
<dbReference type="Proteomes" id="UP001221413">
    <property type="component" value="Unassembled WGS sequence"/>
</dbReference>
<evidence type="ECO:0000259" key="7">
    <source>
        <dbReference type="Pfam" id="PF00324"/>
    </source>
</evidence>
<keyword evidence="4 6" id="KW-0472">Membrane</keyword>
<gene>
    <name evidence="8" type="ORF">Dda_2103</name>
</gene>
<evidence type="ECO:0000256" key="4">
    <source>
        <dbReference type="ARBA" id="ARBA00023136"/>
    </source>
</evidence>
<evidence type="ECO:0000256" key="6">
    <source>
        <dbReference type="SAM" id="Phobius"/>
    </source>
</evidence>
<accession>A0AAD6J4Q4</accession>
<feature type="transmembrane region" description="Helical" evidence="6">
    <location>
        <begin position="620"/>
        <end position="641"/>
    </location>
</feature>
<feature type="region of interest" description="Disordered" evidence="5">
    <location>
        <begin position="62"/>
        <end position="112"/>
    </location>
</feature>
<comment type="subcellular location">
    <subcellularLocation>
        <location evidence="1">Membrane</location>
        <topology evidence="1">Multi-pass membrane protein</topology>
    </subcellularLocation>
</comment>
<sequence length="955" mass="106124">MAQQYPDWNVNEDNVHVNVNHSHDEEHTRAHPQFDVAPRPLQYRENSLNPYHKLPNALASSMQSLHSEVSQQYQDLANSSRSYGGNSNDYNHAHQSSGQYPRRMASSEQLPTADQAAGRLAPYANSWHHGQTGYEEVHEPPRAARRAASFHTEEPVGYATTTPAYSGRHSRRSSIAWSVGQVNGRASSEMGDVYSTAMPSPNPHGPMVMPRTSNTSLHYAYQNQDDDITRQPSSADTTAVSRRSQQSYRNGAASIRSPTVPHMEHMAYEADGRPVSNHAAMHGYPFPHAPDVTVTVKEGTTDDRSIATSGDDGDMIVRQDLRRQLHERHVGMIALTGAIGIGLFLTSGRVLKIAGPGGAVLAYFLMGTVANAVMACLGEMTALISIPGPMSEFASRFVDDSLGFAVGWMFWFTHAIGLASETTAAAILMTFVYKNTGVTTVPTPEFDWPSQVYASDAVWIAIFLVLVLLVNLLPVRIYGEFEYVFAWIKLTCIIGLIFVMLVLNLRTTDRYGRDGAVGFRYWSKCTPISSQQYTASCTQHPEWGFFSQAFDSDKQKLWADDSDPVRAEYLKQDGDLGRLKSVWTALTLAFYAYLGMEIISVTAAESRAPALSIRTSTRKMFWRLATLYCIGMFVGSLNVPYTHPNLLSLRPDNSDIQGKVSPFIIAAVEAGLLGLPSFLNALFLFAAWSAGVSALFVSSRTMHAMALAGHFPWPKMKEVNRFGVPVNAMLLSWSVGFLAFLQSGNNAQEVLGYLVKLGTISCLIVLRHRNTFSRSDKRYPYRSRFQPARAWYGLIGSSMVIIFNGWEFCTVDFVDEGSARAKGFIFSYLAFVGFIVLYFGRKLITKSEFVPVASMDFAGARLRQDVEIVKYPAIRSEADVSTRIHEVEKQLAHLPEDSPLRPNFQATLRDYREKGAADMVYQNGHAVRAFNVDLTRGPLYVERCDISIMSDDEED</sequence>
<dbReference type="EMBL" id="JAQGDS010000002">
    <property type="protein sequence ID" value="KAJ6263539.1"/>
    <property type="molecule type" value="Genomic_DNA"/>
</dbReference>
<protein>
    <recommendedName>
        <fullName evidence="7">Amino acid permease/ SLC12A domain-containing protein</fullName>
    </recommendedName>
</protein>
<organism evidence="8 9">
    <name type="scientific">Drechslerella dactyloides</name>
    <name type="common">Nematode-trapping fungus</name>
    <name type="synonym">Arthrobotrys dactyloides</name>
    <dbReference type="NCBI Taxonomy" id="74499"/>
    <lineage>
        <taxon>Eukaryota</taxon>
        <taxon>Fungi</taxon>
        <taxon>Dikarya</taxon>
        <taxon>Ascomycota</taxon>
        <taxon>Pezizomycotina</taxon>
        <taxon>Orbiliomycetes</taxon>
        <taxon>Orbiliales</taxon>
        <taxon>Orbiliaceae</taxon>
        <taxon>Drechslerella</taxon>
    </lineage>
</organism>
<dbReference type="GO" id="GO:0015171">
    <property type="term" value="F:amino acid transmembrane transporter activity"/>
    <property type="evidence" value="ECO:0007669"/>
    <property type="project" value="TreeGrafter"/>
</dbReference>
<dbReference type="Gene3D" id="1.20.1740.10">
    <property type="entry name" value="Amino acid/polyamine transporter I"/>
    <property type="match status" value="1"/>
</dbReference>
<evidence type="ECO:0000256" key="1">
    <source>
        <dbReference type="ARBA" id="ARBA00004141"/>
    </source>
</evidence>
<feature type="transmembrane region" description="Helical" evidence="6">
    <location>
        <begin position="750"/>
        <end position="767"/>
    </location>
</feature>
<evidence type="ECO:0000256" key="2">
    <source>
        <dbReference type="ARBA" id="ARBA00022692"/>
    </source>
</evidence>
<dbReference type="Pfam" id="PF00324">
    <property type="entry name" value="AA_permease"/>
    <property type="match status" value="1"/>
</dbReference>
<keyword evidence="2 6" id="KW-0812">Transmembrane</keyword>
<evidence type="ECO:0000256" key="5">
    <source>
        <dbReference type="SAM" id="MobiDB-lite"/>
    </source>
</evidence>
<comment type="caution">
    <text evidence="8">The sequence shown here is derived from an EMBL/GenBank/DDBJ whole genome shotgun (WGS) entry which is preliminary data.</text>
</comment>
<feature type="transmembrane region" description="Helical" evidence="6">
    <location>
        <begin position="360"/>
        <end position="384"/>
    </location>
</feature>
<feature type="transmembrane region" description="Helical" evidence="6">
    <location>
        <begin position="678"/>
        <end position="698"/>
    </location>
</feature>
<feature type="region of interest" description="Disordered" evidence="5">
    <location>
        <begin position="225"/>
        <end position="259"/>
    </location>
</feature>
<proteinExistence type="predicted"/>
<dbReference type="InterPro" id="IPR050524">
    <property type="entry name" value="APC_YAT"/>
</dbReference>
<evidence type="ECO:0000256" key="3">
    <source>
        <dbReference type="ARBA" id="ARBA00022989"/>
    </source>
</evidence>